<evidence type="ECO:0000256" key="9">
    <source>
        <dbReference type="ARBA" id="ARBA00022982"/>
    </source>
</evidence>
<comment type="caution">
    <text evidence="16">The sequence shown here is derived from an EMBL/GenBank/DDBJ whole genome shotgun (WGS) entry which is preliminary data.</text>
</comment>
<dbReference type="PANTHER" id="PTHR31803:SF3">
    <property type="entry name" value="ALTERNATIVE OXIDASE"/>
    <property type="match status" value="1"/>
</dbReference>
<comment type="subcellular location">
    <subcellularLocation>
        <location evidence="2">Membrane</location>
    </subcellularLocation>
</comment>
<protein>
    <submittedName>
        <fullName evidence="16">Alternative oxidase, mitochondrial</fullName>
    </submittedName>
</protein>
<feature type="transmembrane region" description="Helical" evidence="14">
    <location>
        <begin position="341"/>
        <end position="362"/>
    </location>
</feature>
<dbReference type="PANTHER" id="PTHR31803">
    <property type="entry name" value="ALTERNATIVE OXIDASE"/>
    <property type="match status" value="1"/>
</dbReference>
<evidence type="ECO:0000259" key="15">
    <source>
        <dbReference type="PROSITE" id="PS50222"/>
    </source>
</evidence>
<evidence type="ECO:0000256" key="8">
    <source>
        <dbReference type="ARBA" id="ARBA00022837"/>
    </source>
</evidence>
<proteinExistence type="inferred from homology"/>
<keyword evidence="13 14" id="KW-0472">Membrane</keyword>
<evidence type="ECO:0000256" key="13">
    <source>
        <dbReference type="ARBA" id="ARBA00023136"/>
    </source>
</evidence>
<dbReference type="OrthoDB" id="16906at2759"/>
<dbReference type="InterPro" id="IPR038659">
    <property type="entry name" value="AOX_sf"/>
</dbReference>
<evidence type="ECO:0000256" key="14">
    <source>
        <dbReference type="SAM" id="Phobius"/>
    </source>
</evidence>
<dbReference type="Gene3D" id="1.10.238.10">
    <property type="entry name" value="EF-hand"/>
    <property type="match status" value="1"/>
</dbReference>
<feature type="domain" description="EF-hand" evidence="15">
    <location>
        <begin position="113"/>
        <end position="148"/>
    </location>
</feature>
<dbReference type="GO" id="GO:0005509">
    <property type="term" value="F:calcium ion binding"/>
    <property type="evidence" value="ECO:0007669"/>
    <property type="project" value="InterPro"/>
</dbReference>
<keyword evidence="5" id="KW-0679">Respiratory chain</keyword>
<dbReference type="EMBL" id="CAICTM010000309">
    <property type="protein sequence ID" value="CAB9507537.1"/>
    <property type="molecule type" value="Genomic_DNA"/>
</dbReference>
<evidence type="ECO:0000313" key="17">
    <source>
        <dbReference type="Proteomes" id="UP001153069"/>
    </source>
</evidence>
<evidence type="ECO:0000256" key="12">
    <source>
        <dbReference type="ARBA" id="ARBA00023004"/>
    </source>
</evidence>
<dbReference type="PROSITE" id="PS50222">
    <property type="entry name" value="EF_HAND_2"/>
    <property type="match status" value="1"/>
</dbReference>
<keyword evidence="12" id="KW-0408">Iron</keyword>
<evidence type="ECO:0000256" key="4">
    <source>
        <dbReference type="ARBA" id="ARBA00022448"/>
    </source>
</evidence>
<dbReference type="InterPro" id="IPR018247">
    <property type="entry name" value="EF_Hand_1_Ca_BS"/>
</dbReference>
<keyword evidence="9" id="KW-0249">Electron transport</keyword>
<organism evidence="16 17">
    <name type="scientific">Seminavis robusta</name>
    <dbReference type="NCBI Taxonomy" id="568900"/>
    <lineage>
        <taxon>Eukaryota</taxon>
        <taxon>Sar</taxon>
        <taxon>Stramenopiles</taxon>
        <taxon>Ochrophyta</taxon>
        <taxon>Bacillariophyta</taxon>
        <taxon>Bacillariophyceae</taxon>
        <taxon>Bacillariophycidae</taxon>
        <taxon>Naviculales</taxon>
        <taxon>Naviculaceae</taxon>
        <taxon>Seminavis</taxon>
    </lineage>
</organism>
<evidence type="ECO:0000256" key="5">
    <source>
        <dbReference type="ARBA" id="ARBA00022660"/>
    </source>
</evidence>
<dbReference type="InterPro" id="IPR011992">
    <property type="entry name" value="EF-hand-dom_pair"/>
</dbReference>
<keyword evidence="8" id="KW-0106">Calcium</keyword>
<evidence type="ECO:0000256" key="7">
    <source>
        <dbReference type="ARBA" id="ARBA00022723"/>
    </source>
</evidence>
<dbReference type="GO" id="GO:0009916">
    <property type="term" value="F:alternative oxidase activity"/>
    <property type="evidence" value="ECO:0007669"/>
    <property type="project" value="InterPro"/>
</dbReference>
<dbReference type="GO" id="GO:0016020">
    <property type="term" value="C:membrane"/>
    <property type="evidence" value="ECO:0007669"/>
    <property type="project" value="UniProtKB-SubCell"/>
</dbReference>
<dbReference type="PROSITE" id="PS00018">
    <property type="entry name" value="EF_HAND_1"/>
    <property type="match status" value="1"/>
</dbReference>
<dbReference type="AlphaFoldDB" id="A0A9N8HC99"/>
<evidence type="ECO:0000256" key="10">
    <source>
        <dbReference type="ARBA" id="ARBA00022989"/>
    </source>
</evidence>
<dbReference type="GO" id="GO:0010230">
    <property type="term" value="P:alternative respiration"/>
    <property type="evidence" value="ECO:0007669"/>
    <property type="project" value="TreeGrafter"/>
</dbReference>
<keyword evidence="4" id="KW-0813">Transport</keyword>
<dbReference type="Gene3D" id="1.20.1260.140">
    <property type="entry name" value="Alternative oxidase"/>
    <property type="match status" value="1"/>
</dbReference>
<name>A0A9N8HC99_9STRA</name>
<keyword evidence="6 14" id="KW-0812">Transmembrane</keyword>
<evidence type="ECO:0000313" key="16">
    <source>
        <dbReference type="EMBL" id="CAB9507537.1"/>
    </source>
</evidence>
<evidence type="ECO:0000256" key="6">
    <source>
        <dbReference type="ARBA" id="ARBA00022692"/>
    </source>
</evidence>
<dbReference type="SUPFAM" id="SSF47473">
    <property type="entry name" value="EF-hand"/>
    <property type="match status" value="1"/>
</dbReference>
<keyword evidence="17" id="KW-1185">Reference proteome</keyword>
<evidence type="ECO:0000256" key="3">
    <source>
        <dbReference type="ARBA" id="ARBA00008388"/>
    </source>
</evidence>
<dbReference type="Pfam" id="PF01786">
    <property type="entry name" value="AOX"/>
    <property type="match status" value="1"/>
</dbReference>
<sequence length="479" mass="53272">MGHPNSGLTINQQTQNYTYQAAIMIATKMQKMALSGASRSALANPFFLKASTKVAPTLSIALQHPVRHFSGTENVKHNNSSAATLSNHAHAFSSMAAMPRGSLEKPLQVLDMATVRKIKSELMEVDANSDGRIDAEELKALLRKHAAAFTDAEIVEIGDLYYASKAGDSVSFNRFIEAIDHAAAAAVDADKLSKFDEKIDHFKEGGRHPLGVGSCGVEFLHTTRSHHGHYTPEELDVNLTHTPPKDLRDKLAFNSVKLMRKWFDLFTGWKNDNITVNNILNRVIYLETVAAVPGMVAAIVRHFRSLRTMKADGGYMQLFLEEANNERMHLLTFVRMKDPNMLFRAAVVLGQFGFGAAFLTAYTISPAFCHRFVGYVEEEACSTYTKIIKAIESAPEGTELAQWRTEAPPKIARAYWKLHDGTVLDLMYAVRADEAEHRDVNHLMSGVKEGQINPLYDPEAKLDTMLAKYVSDLMKRGKE</sequence>
<comment type="similarity">
    <text evidence="3">Belongs to the alternative oxidase family.</text>
</comment>
<keyword evidence="7" id="KW-0479">Metal-binding</keyword>
<keyword evidence="10 14" id="KW-1133">Transmembrane helix</keyword>
<evidence type="ECO:0000256" key="1">
    <source>
        <dbReference type="ARBA" id="ARBA00001962"/>
    </source>
</evidence>
<dbReference type="InterPro" id="IPR002680">
    <property type="entry name" value="AOX"/>
</dbReference>
<reference evidence="16" key="1">
    <citation type="submission" date="2020-06" db="EMBL/GenBank/DDBJ databases">
        <authorList>
            <consortium name="Plant Systems Biology data submission"/>
        </authorList>
    </citation>
    <scope>NUCLEOTIDE SEQUENCE</scope>
    <source>
        <strain evidence="16">D6</strain>
    </source>
</reference>
<gene>
    <name evidence="16" type="ORF">SEMRO_310_G114080.1</name>
</gene>
<dbReference type="Proteomes" id="UP001153069">
    <property type="component" value="Unassembled WGS sequence"/>
</dbReference>
<accession>A0A9N8HC99</accession>
<feature type="transmembrane region" description="Helical" evidence="14">
    <location>
        <begin position="283"/>
        <end position="300"/>
    </location>
</feature>
<keyword evidence="11" id="KW-0560">Oxidoreductase</keyword>
<dbReference type="GO" id="GO:0005739">
    <property type="term" value="C:mitochondrion"/>
    <property type="evidence" value="ECO:0007669"/>
    <property type="project" value="TreeGrafter"/>
</dbReference>
<evidence type="ECO:0000256" key="11">
    <source>
        <dbReference type="ARBA" id="ARBA00023002"/>
    </source>
</evidence>
<comment type="cofactor">
    <cofactor evidence="1">
        <name>Fe cation</name>
        <dbReference type="ChEBI" id="CHEBI:24875"/>
    </cofactor>
</comment>
<evidence type="ECO:0000256" key="2">
    <source>
        <dbReference type="ARBA" id="ARBA00004370"/>
    </source>
</evidence>
<dbReference type="InterPro" id="IPR002048">
    <property type="entry name" value="EF_hand_dom"/>
</dbReference>